<protein>
    <submittedName>
        <fullName evidence="2">Putative endonuclease</fullName>
    </submittedName>
</protein>
<evidence type="ECO:0000313" key="2">
    <source>
        <dbReference type="EMBL" id="SOD95676.1"/>
    </source>
</evidence>
<reference evidence="3" key="1">
    <citation type="submission" date="2017-09" db="EMBL/GenBank/DDBJ databases">
        <authorList>
            <person name="Varghese N."/>
            <person name="Submissions S."/>
        </authorList>
    </citation>
    <scope>NUCLEOTIDE SEQUENCE [LARGE SCALE GENOMIC DNA]</scope>
    <source>
        <strain evidence="3">DSM 29961</strain>
    </source>
</reference>
<dbReference type="OrthoDB" id="1495241at2"/>
<proteinExistence type="predicted"/>
<dbReference type="InterPro" id="IPR035901">
    <property type="entry name" value="GIY-YIG_endonuc_sf"/>
</dbReference>
<feature type="domain" description="GIY-YIG" evidence="1">
    <location>
        <begin position="1"/>
        <end position="63"/>
    </location>
</feature>
<dbReference type="Pfam" id="PF01541">
    <property type="entry name" value="GIY-YIG"/>
    <property type="match status" value="1"/>
</dbReference>
<keyword evidence="2" id="KW-0255">Endonuclease</keyword>
<dbReference type="PROSITE" id="PS50164">
    <property type="entry name" value="GIY_YIG"/>
    <property type="match status" value="1"/>
</dbReference>
<keyword evidence="2" id="KW-0378">Hydrolase</keyword>
<dbReference type="GO" id="GO:0004519">
    <property type="term" value="F:endonuclease activity"/>
    <property type="evidence" value="ECO:0007669"/>
    <property type="project" value="UniProtKB-KW"/>
</dbReference>
<dbReference type="SUPFAM" id="SSF82771">
    <property type="entry name" value="GIY-YIG endonuclease"/>
    <property type="match status" value="1"/>
</dbReference>
<evidence type="ECO:0000259" key="1">
    <source>
        <dbReference type="PROSITE" id="PS50164"/>
    </source>
</evidence>
<dbReference type="Gene3D" id="3.40.1440.10">
    <property type="entry name" value="GIY-YIG endonuclease"/>
    <property type="match status" value="1"/>
</dbReference>
<dbReference type="InterPro" id="IPR000305">
    <property type="entry name" value="GIY-YIG_endonuc"/>
</dbReference>
<dbReference type="AlphaFoldDB" id="A0A286GKG9"/>
<organism evidence="2 3">
    <name type="scientific">Spirosoma fluviale</name>
    <dbReference type="NCBI Taxonomy" id="1597977"/>
    <lineage>
        <taxon>Bacteria</taxon>
        <taxon>Pseudomonadati</taxon>
        <taxon>Bacteroidota</taxon>
        <taxon>Cytophagia</taxon>
        <taxon>Cytophagales</taxon>
        <taxon>Cytophagaceae</taxon>
        <taxon>Spirosoma</taxon>
    </lineage>
</organism>
<dbReference type="Proteomes" id="UP000219452">
    <property type="component" value="Unassembled WGS sequence"/>
</dbReference>
<gene>
    <name evidence="2" type="ORF">SAMN06269250_4944</name>
</gene>
<sequence>MKYYAGQTENLNRRLLEHNSGKGNYTSKGAPWRMVHCFECASRSEAIHLEKTIKSRGIKRYLQDNNLLK</sequence>
<evidence type="ECO:0000313" key="3">
    <source>
        <dbReference type="Proteomes" id="UP000219452"/>
    </source>
</evidence>
<keyword evidence="2" id="KW-0540">Nuclease</keyword>
<name>A0A286GKG9_9BACT</name>
<dbReference type="EMBL" id="OCNH01000004">
    <property type="protein sequence ID" value="SOD95676.1"/>
    <property type="molecule type" value="Genomic_DNA"/>
</dbReference>
<accession>A0A286GKG9</accession>
<keyword evidence="3" id="KW-1185">Reference proteome</keyword>